<comment type="similarity">
    <text evidence="2">Belongs to the HAD-like hydrolase superfamily. CbbY/CbbZ/Gph/YieH family.</text>
</comment>
<proteinExistence type="inferred from homology"/>
<dbReference type="NCBIfam" id="TIGR01549">
    <property type="entry name" value="HAD-SF-IA-v1"/>
    <property type="match status" value="1"/>
</dbReference>
<comment type="cofactor">
    <cofactor evidence="1">
        <name>Mg(2+)</name>
        <dbReference type="ChEBI" id="CHEBI:18420"/>
    </cofactor>
</comment>
<sequence length="217" mass="24867">MITTVIFDMNGVITDDEECHELATKRAFEQVGLDVTPEIYRRFCLGRTDLAAFKELIEIYSLYHVKLERIIADKTKIYLELIRHELKIYPEVVDLIDRLYKNYTLALTTSSTLSEAQTVIIKLRLQDKFRIVVTSEDVVYGKPHPEPYLLTAKKLGVDPKACLVIEDSENGVRSAKAAGMKCVAITNSEKRDKLMLADHIVDRFSEITDEFIRQIPN</sequence>
<dbReference type="AlphaFoldDB" id="A0AAE3ESJ8"/>
<dbReference type="PANTHER" id="PTHR46193">
    <property type="entry name" value="6-PHOSPHOGLUCONATE PHOSPHATASE"/>
    <property type="match status" value="1"/>
</dbReference>
<evidence type="ECO:0000256" key="4">
    <source>
        <dbReference type="ARBA" id="ARBA00022842"/>
    </source>
</evidence>
<evidence type="ECO:0000313" key="5">
    <source>
        <dbReference type="EMBL" id="MCG2460422.1"/>
    </source>
</evidence>
<dbReference type="GO" id="GO:0003824">
    <property type="term" value="F:catalytic activity"/>
    <property type="evidence" value="ECO:0007669"/>
    <property type="project" value="UniProtKB-ARBA"/>
</dbReference>
<evidence type="ECO:0000313" key="6">
    <source>
        <dbReference type="Proteomes" id="UP001200642"/>
    </source>
</evidence>
<evidence type="ECO:0000256" key="1">
    <source>
        <dbReference type="ARBA" id="ARBA00001946"/>
    </source>
</evidence>
<dbReference type="SUPFAM" id="SSF56784">
    <property type="entry name" value="HAD-like"/>
    <property type="match status" value="1"/>
</dbReference>
<name>A0AAE3ESJ8_9FLAO</name>
<dbReference type="InterPro" id="IPR006439">
    <property type="entry name" value="HAD-SF_hydro_IA"/>
</dbReference>
<dbReference type="Pfam" id="PF13419">
    <property type="entry name" value="HAD_2"/>
    <property type="match status" value="1"/>
</dbReference>
<keyword evidence="3" id="KW-0479">Metal-binding</keyword>
<dbReference type="RefSeq" id="WP_317901567.1">
    <property type="nucleotide sequence ID" value="NZ_JAIRBC010000008.1"/>
</dbReference>
<keyword evidence="6" id="KW-1185">Reference proteome</keyword>
<dbReference type="Proteomes" id="UP001200642">
    <property type="component" value="Unassembled WGS sequence"/>
</dbReference>
<evidence type="ECO:0000256" key="3">
    <source>
        <dbReference type="ARBA" id="ARBA00022723"/>
    </source>
</evidence>
<protein>
    <submittedName>
        <fullName evidence="5">HAD family phosphatase</fullName>
    </submittedName>
</protein>
<dbReference type="PRINTS" id="PR00413">
    <property type="entry name" value="HADHALOGNASE"/>
</dbReference>
<keyword evidence="4" id="KW-0460">Magnesium</keyword>
<dbReference type="SFLD" id="SFLDS00003">
    <property type="entry name" value="Haloacid_Dehalogenase"/>
    <property type="match status" value="1"/>
</dbReference>
<dbReference type="Gene3D" id="1.10.150.240">
    <property type="entry name" value="Putative phosphatase, domain 2"/>
    <property type="match status" value="1"/>
</dbReference>
<dbReference type="InterPro" id="IPR051600">
    <property type="entry name" value="Beta-PGM-like"/>
</dbReference>
<accession>A0AAE3ESJ8</accession>
<dbReference type="InterPro" id="IPR023198">
    <property type="entry name" value="PGP-like_dom2"/>
</dbReference>
<dbReference type="PANTHER" id="PTHR46193:SF21">
    <property type="entry name" value="SLL1138 PROTEIN"/>
    <property type="match status" value="1"/>
</dbReference>
<dbReference type="InterPro" id="IPR023214">
    <property type="entry name" value="HAD_sf"/>
</dbReference>
<dbReference type="NCBIfam" id="TIGR01509">
    <property type="entry name" value="HAD-SF-IA-v3"/>
    <property type="match status" value="1"/>
</dbReference>
<gene>
    <name evidence="5" type="ORF">K8352_06660</name>
</gene>
<dbReference type="CDD" id="cd07505">
    <property type="entry name" value="HAD_BPGM-like"/>
    <property type="match status" value="1"/>
</dbReference>
<dbReference type="SFLD" id="SFLDG01135">
    <property type="entry name" value="C1.5.6:_HAD__Beta-PGM__Phospha"/>
    <property type="match status" value="1"/>
</dbReference>
<dbReference type="InterPro" id="IPR036412">
    <property type="entry name" value="HAD-like_sf"/>
</dbReference>
<organism evidence="5 6">
    <name type="scientific">Cerina litoralis</name>
    <dbReference type="NCBI Taxonomy" id="2874477"/>
    <lineage>
        <taxon>Bacteria</taxon>
        <taxon>Pseudomonadati</taxon>
        <taxon>Bacteroidota</taxon>
        <taxon>Flavobacteriia</taxon>
        <taxon>Flavobacteriales</taxon>
        <taxon>Flavobacteriaceae</taxon>
        <taxon>Cerina</taxon>
    </lineage>
</organism>
<dbReference type="EMBL" id="JAIRBC010000008">
    <property type="protein sequence ID" value="MCG2460422.1"/>
    <property type="molecule type" value="Genomic_DNA"/>
</dbReference>
<dbReference type="InterPro" id="IPR041492">
    <property type="entry name" value="HAD_2"/>
</dbReference>
<reference evidence="5" key="1">
    <citation type="submission" date="2023-02" db="EMBL/GenBank/DDBJ databases">
        <title>Genome of Flavobacteriaceae gen. nov. sp. strain F89.</title>
        <authorList>
            <person name="Wang Y."/>
        </authorList>
    </citation>
    <scope>NUCLEOTIDE SEQUENCE</scope>
    <source>
        <strain evidence="5">F89</strain>
    </source>
</reference>
<dbReference type="SFLD" id="SFLDG01129">
    <property type="entry name" value="C1.5:_HAD__Beta-PGM__Phosphata"/>
    <property type="match status" value="1"/>
</dbReference>
<dbReference type="GO" id="GO:0046872">
    <property type="term" value="F:metal ion binding"/>
    <property type="evidence" value="ECO:0007669"/>
    <property type="project" value="UniProtKB-KW"/>
</dbReference>
<dbReference type="Gene3D" id="3.40.50.1000">
    <property type="entry name" value="HAD superfamily/HAD-like"/>
    <property type="match status" value="1"/>
</dbReference>
<evidence type="ECO:0000256" key="2">
    <source>
        <dbReference type="ARBA" id="ARBA00006171"/>
    </source>
</evidence>
<comment type="caution">
    <text evidence="5">The sequence shown here is derived from an EMBL/GenBank/DDBJ whole genome shotgun (WGS) entry which is preliminary data.</text>
</comment>